<dbReference type="PATRIC" id="fig|1594731.3.peg.34"/>
<dbReference type="RefSeq" id="WP_281263913.1">
    <property type="nucleotide sequence ID" value="NZ_LN774881.1"/>
</dbReference>
<feature type="active site" evidence="6">
    <location>
        <position position="134"/>
    </location>
</feature>
<reference evidence="8" key="1">
    <citation type="submission" date="2015-01" db="EMBL/GenBank/DDBJ databases">
        <authorList>
            <person name="Manzano-Marin A."/>
            <person name="Manzano-Marin A."/>
        </authorList>
    </citation>
    <scope>NUCLEOTIDE SEQUENCE [LARGE SCALE GENOMIC DNA]</scope>
    <source>
        <strain evidence="8">obscurior</strain>
    </source>
</reference>
<proteinExistence type="inferred from homology"/>
<dbReference type="EMBL" id="LN774881">
    <property type="protein sequence ID" value="CEN32005.1"/>
    <property type="molecule type" value="Genomic_DNA"/>
</dbReference>
<accession>A0A0H5BWF6</accession>
<dbReference type="InterPro" id="IPR036821">
    <property type="entry name" value="Peptide_deformylase_sf"/>
</dbReference>
<dbReference type="GO" id="GO:0006412">
    <property type="term" value="P:translation"/>
    <property type="evidence" value="ECO:0007669"/>
    <property type="project" value="UniProtKB-UniRule"/>
</dbReference>
<keyword evidence="2 6" id="KW-0479">Metal-binding</keyword>
<comment type="cofactor">
    <cofactor evidence="6">
        <name>Fe(2+)</name>
        <dbReference type="ChEBI" id="CHEBI:29033"/>
    </cofactor>
    <text evidence="6">Binds 1 Fe(2+) ion.</text>
</comment>
<dbReference type="PIRSF" id="PIRSF004749">
    <property type="entry name" value="Pep_def"/>
    <property type="match status" value="1"/>
</dbReference>
<dbReference type="PRINTS" id="PR01576">
    <property type="entry name" value="PDEFORMYLASE"/>
</dbReference>
<dbReference type="KEGG" id="wca:WEOB_042"/>
<dbReference type="NCBIfam" id="TIGR00079">
    <property type="entry name" value="pept_deformyl"/>
    <property type="match status" value="1"/>
</dbReference>
<evidence type="ECO:0000313" key="7">
    <source>
        <dbReference type="EMBL" id="CEN32005.1"/>
    </source>
</evidence>
<comment type="catalytic activity">
    <reaction evidence="6">
        <text>N-terminal N-formyl-L-methionyl-[peptide] + H2O = N-terminal L-methionyl-[peptide] + formate</text>
        <dbReference type="Rhea" id="RHEA:24420"/>
        <dbReference type="Rhea" id="RHEA-COMP:10639"/>
        <dbReference type="Rhea" id="RHEA-COMP:10640"/>
        <dbReference type="ChEBI" id="CHEBI:15377"/>
        <dbReference type="ChEBI" id="CHEBI:15740"/>
        <dbReference type="ChEBI" id="CHEBI:49298"/>
        <dbReference type="ChEBI" id="CHEBI:64731"/>
        <dbReference type="EC" id="3.5.1.88"/>
    </reaction>
</comment>
<dbReference type="InterPro" id="IPR023635">
    <property type="entry name" value="Peptide_deformylase"/>
</dbReference>
<dbReference type="GO" id="GO:0046872">
    <property type="term" value="F:metal ion binding"/>
    <property type="evidence" value="ECO:0007669"/>
    <property type="project" value="UniProtKB-KW"/>
</dbReference>
<keyword evidence="4 6" id="KW-0648">Protein biosynthesis</keyword>
<protein>
    <recommendedName>
        <fullName evidence="6">Peptide deformylase</fullName>
        <shortName evidence="6">PDF</shortName>
        <ecNumber evidence="6">3.5.1.88</ecNumber>
    </recommendedName>
    <alternativeName>
        <fullName evidence="6">Polypeptide deformylase</fullName>
    </alternativeName>
</protein>
<feature type="binding site" evidence="6">
    <location>
        <position position="137"/>
    </location>
    <ligand>
        <name>Fe cation</name>
        <dbReference type="ChEBI" id="CHEBI:24875"/>
    </ligand>
</feature>
<evidence type="ECO:0000256" key="2">
    <source>
        <dbReference type="ARBA" id="ARBA00022723"/>
    </source>
</evidence>
<keyword evidence="3 6" id="KW-0378">Hydrolase</keyword>
<dbReference type="Pfam" id="PF01327">
    <property type="entry name" value="Pep_deformylase"/>
    <property type="match status" value="1"/>
</dbReference>
<gene>
    <name evidence="6 7" type="primary">def</name>
    <name evidence="7" type="ORF">WEOB_042</name>
</gene>
<dbReference type="EC" id="3.5.1.88" evidence="6"/>
<dbReference type="AlphaFoldDB" id="A0A0H5BWF6"/>
<dbReference type="Proteomes" id="UP000242753">
    <property type="component" value="Chromosome I"/>
</dbReference>
<dbReference type="HAMAP" id="MF_00163">
    <property type="entry name" value="Pep_deformylase"/>
    <property type="match status" value="1"/>
</dbReference>
<dbReference type="PANTHER" id="PTHR10458">
    <property type="entry name" value="PEPTIDE DEFORMYLASE"/>
    <property type="match status" value="1"/>
</dbReference>
<evidence type="ECO:0000313" key="8">
    <source>
        <dbReference type="Proteomes" id="UP000242753"/>
    </source>
</evidence>
<comment type="function">
    <text evidence="6">Removes the formyl group from the N-terminal Met of newly synthesized proteins. Requires at least a dipeptide for an efficient rate of reaction. N-terminal L-methionine is a prerequisite for activity but the enzyme has broad specificity at other positions.</text>
</comment>
<dbReference type="STRING" id="1594731.WEOB_042"/>
<feature type="binding site" evidence="6">
    <location>
        <position position="91"/>
    </location>
    <ligand>
        <name>Fe cation</name>
        <dbReference type="ChEBI" id="CHEBI:24875"/>
    </ligand>
</feature>
<evidence type="ECO:0000256" key="5">
    <source>
        <dbReference type="ARBA" id="ARBA00023004"/>
    </source>
</evidence>
<evidence type="ECO:0000256" key="4">
    <source>
        <dbReference type="ARBA" id="ARBA00022917"/>
    </source>
</evidence>
<dbReference type="SUPFAM" id="SSF56420">
    <property type="entry name" value="Peptide deformylase"/>
    <property type="match status" value="1"/>
</dbReference>
<dbReference type="PANTHER" id="PTHR10458:SF21">
    <property type="entry name" value="PEPTIDE DEFORMYLASE"/>
    <property type="match status" value="1"/>
</dbReference>
<dbReference type="Gene3D" id="3.90.45.10">
    <property type="entry name" value="Peptide deformylase"/>
    <property type="match status" value="1"/>
</dbReference>
<organism evidence="7 8">
    <name type="scientific">Candidatus Westeberhardia cardiocondylae</name>
    <dbReference type="NCBI Taxonomy" id="1594731"/>
    <lineage>
        <taxon>Bacteria</taxon>
        <taxon>Pseudomonadati</taxon>
        <taxon>Pseudomonadota</taxon>
        <taxon>Gammaproteobacteria</taxon>
        <taxon>Enterobacterales</taxon>
        <taxon>Enterobacteriaceae</taxon>
        <taxon>ant endosymbionts</taxon>
        <taxon>Candidatus Westeberhardia</taxon>
    </lineage>
</organism>
<dbReference type="GO" id="GO:0042586">
    <property type="term" value="F:peptide deformylase activity"/>
    <property type="evidence" value="ECO:0007669"/>
    <property type="project" value="UniProtKB-UniRule"/>
</dbReference>
<evidence type="ECO:0000256" key="3">
    <source>
        <dbReference type="ARBA" id="ARBA00022801"/>
    </source>
</evidence>
<keyword evidence="8" id="KW-1185">Reference proteome</keyword>
<dbReference type="CDD" id="cd00487">
    <property type="entry name" value="Pep_deformylase"/>
    <property type="match status" value="1"/>
</dbReference>
<sequence length="147" mass="16839">MPLLKIIHHPDKRLRKIAKPVTKTNKKITKITNNMFETMYFHSGIGLAATQVNIQKQIIVIDISHNQTQKIVLINPKILTKNGEISMQEGCLSIPNKYGLVTRAKEIKICALNKYGKYFEIKTNNLLSICIQHEIDHLVGKLFIDYL</sequence>
<evidence type="ECO:0000256" key="1">
    <source>
        <dbReference type="ARBA" id="ARBA00010759"/>
    </source>
</evidence>
<evidence type="ECO:0000256" key="6">
    <source>
        <dbReference type="HAMAP-Rule" id="MF_00163"/>
    </source>
</evidence>
<feature type="binding site" evidence="6">
    <location>
        <position position="133"/>
    </location>
    <ligand>
        <name>Fe cation</name>
        <dbReference type="ChEBI" id="CHEBI:24875"/>
    </ligand>
</feature>
<comment type="similarity">
    <text evidence="1 6">Belongs to the polypeptide deformylase family.</text>
</comment>
<keyword evidence="5 6" id="KW-0408">Iron</keyword>
<name>A0A0H5BWF6_9ENTR</name>
<dbReference type="NCBIfam" id="NF001159">
    <property type="entry name" value="PRK00150.1-3"/>
    <property type="match status" value="1"/>
</dbReference>